<dbReference type="AlphaFoldDB" id="A0A9J6CMN5"/>
<comment type="caution">
    <text evidence="10">The sequence shown here is derived from an EMBL/GenBank/DDBJ whole genome shotgun (WGS) entry which is preliminary data.</text>
</comment>
<sequence>MKCTVLIVCVLFCMAVVPNNVDGLKCYICDDLLGKPCKSVNDGMIEECAVAKTCLKTVARGPEMEYIHRACGPIISLVDNDCKNQKIGEYDGTYCECSNDLCNGSNDIFKKPSE</sequence>
<keyword evidence="6" id="KW-0472">Membrane</keyword>
<organism evidence="10 11">
    <name type="scientific">Polypedilum vanderplanki</name>
    <name type="common">Sleeping chironomid midge</name>
    <dbReference type="NCBI Taxonomy" id="319348"/>
    <lineage>
        <taxon>Eukaryota</taxon>
        <taxon>Metazoa</taxon>
        <taxon>Ecdysozoa</taxon>
        <taxon>Arthropoda</taxon>
        <taxon>Hexapoda</taxon>
        <taxon>Insecta</taxon>
        <taxon>Pterygota</taxon>
        <taxon>Neoptera</taxon>
        <taxon>Endopterygota</taxon>
        <taxon>Diptera</taxon>
        <taxon>Nematocera</taxon>
        <taxon>Chironomoidea</taxon>
        <taxon>Chironomidae</taxon>
        <taxon>Chironominae</taxon>
        <taxon>Polypedilum</taxon>
        <taxon>Polypedilum</taxon>
    </lineage>
</organism>
<dbReference type="GO" id="GO:0098552">
    <property type="term" value="C:side of membrane"/>
    <property type="evidence" value="ECO:0007669"/>
    <property type="project" value="UniProtKB-KW"/>
</dbReference>
<evidence type="ECO:0000256" key="8">
    <source>
        <dbReference type="ARBA" id="ARBA00023288"/>
    </source>
</evidence>
<feature type="signal peptide" evidence="9">
    <location>
        <begin position="1"/>
        <end position="23"/>
    </location>
</feature>
<evidence type="ECO:0000256" key="4">
    <source>
        <dbReference type="ARBA" id="ARBA00022729"/>
    </source>
</evidence>
<dbReference type="OrthoDB" id="6781779at2759"/>
<comment type="subcellular location">
    <subcellularLocation>
        <location evidence="1">Membrane</location>
        <topology evidence="1">Lipid-anchor</topology>
        <topology evidence="1">GPI-anchor</topology>
    </subcellularLocation>
</comment>
<dbReference type="InterPro" id="IPR031424">
    <property type="entry name" value="QVR-like"/>
</dbReference>
<keyword evidence="11" id="KW-1185">Reference proteome</keyword>
<evidence type="ECO:0008006" key="12">
    <source>
        <dbReference type="Google" id="ProtNLM"/>
    </source>
</evidence>
<evidence type="ECO:0000313" key="10">
    <source>
        <dbReference type="EMBL" id="KAG5683188.1"/>
    </source>
</evidence>
<dbReference type="Pfam" id="PF17064">
    <property type="entry name" value="QVR"/>
    <property type="match status" value="1"/>
</dbReference>
<evidence type="ECO:0000313" key="11">
    <source>
        <dbReference type="Proteomes" id="UP001107558"/>
    </source>
</evidence>
<evidence type="ECO:0000256" key="5">
    <source>
        <dbReference type="ARBA" id="ARBA00022989"/>
    </source>
</evidence>
<dbReference type="SUPFAM" id="SSF57302">
    <property type="entry name" value="Snake toxin-like"/>
    <property type="match status" value="1"/>
</dbReference>
<feature type="chain" id="PRO_5039955142" description="Protein quiver" evidence="9">
    <location>
        <begin position="24"/>
        <end position="114"/>
    </location>
</feature>
<keyword evidence="4 9" id="KW-0732">Signal</keyword>
<evidence type="ECO:0000256" key="7">
    <source>
        <dbReference type="ARBA" id="ARBA00023180"/>
    </source>
</evidence>
<dbReference type="GO" id="GO:0030431">
    <property type="term" value="P:sleep"/>
    <property type="evidence" value="ECO:0007669"/>
    <property type="project" value="InterPro"/>
</dbReference>
<evidence type="ECO:0000256" key="1">
    <source>
        <dbReference type="ARBA" id="ARBA00004589"/>
    </source>
</evidence>
<name>A0A9J6CMN5_POLVA</name>
<proteinExistence type="predicted"/>
<keyword evidence="2" id="KW-0336">GPI-anchor</keyword>
<dbReference type="PANTHER" id="PTHR33562">
    <property type="entry name" value="ATILLA, ISOFORM B-RELATED-RELATED"/>
    <property type="match status" value="1"/>
</dbReference>
<dbReference type="EMBL" id="JADBJN010000001">
    <property type="protein sequence ID" value="KAG5683188.1"/>
    <property type="molecule type" value="Genomic_DNA"/>
</dbReference>
<gene>
    <name evidence="10" type="ORF">PVAND_012484</name>
</gene>
<keyword evidence="8" id="KW-0449">Lipoprotein</keyword>
<keyword evidence="5" id="KW-1133">Transmembrane helix</keyword>
<evidence type="ECO:0000256" key="2">
    <source>
        <dbReference type="ARBA" id="ARBA00022622"/>
    </source>
</evidence>
<protein>
    <recommendedName>
        <fullName evidence="12">Protein quiver</fullName>
    </recommendedName>
</protein>
<evidence type="ECO:0000256" key="3">
    <source>
        <dbReference type="ARBA" id="ARBA00022692"/>
    </source>
</evidence>
<keyword evidence="7" id="KW-0325">Glycoprotein</keyword>
<evidence type="ECO:0000256" key="9">
    <source>
        <dbReference type="SAM" id="SignalP"/>
    </source>
</evidence>
<reference evidence="10" key="1">
    <citation type="submission" date="2021-03" db="EMBL/GenBank/DDBJ databases">
        <title>Chromosome level genome of the anhydrobiotic midge Polypedilum vanderplanki.</title>
        <authorList>
            <person name="Yoshida Y."/>
            <person name="Kikawada T."/>
            <person name="Gusev O."/>
        </authorList>
    </citation>
    <scope>NUCLEOTIDE SEQUENCE</scope>
    <source>
        <strain evidence="10">NIAS01</strain>
        <tissue evidence="10">Whole body or cell culture</tissue>
    </source>
</reference>
<dbReference type="InterPro" id="IPR050975">
    <property type="entry name" value="Sleep_regulator"/>
</dbReference>
<dbReference type="Proteomes" id="UP001107558">
    <property type="component" value="Chromosome 1"/>
</dbReference>
<dbReference type="GO" id="GO:0032222">
    <property type="term" value="P:regulation of synaptic transmission, cholinergic"/>
    <property type="evidence" value="ECO:0007669"/>
    <property type="project" value="InterPro"/>
</dbReference>
<evidence type="ECO:0000256" key="6">
    <source>
        <dbReference type="ARBA" id="ARBA00023136"/>
    </source>
</evidence>
<accession>A0A9J6CMN5</accession>
<keyword evidence="3" id="KW-0812">Transmembrane</keyword>
<dbReference type="InterPro" id="IPR045860">
    <property type="entry name" value="Snake_toxin-like_sf"/>
</dbReference>